<evidence type="ECO:0000259" key="1">
    <source>
        <dbReference type="Pfam" id="PF00561"/>
    </source>
</evidence>
<dbReference type="GO" id="GO:0016787">
    <property type="term" value="F:hydrolase activity"/>
    <property type="evidence" value="ECO:0007669"/>
    <property type="project" value="UniProtKB-KW"/>
</dbReference>
<dbReference type="PRINTS" id="PR00412">
    <property type="entry name" value="EPOXHYDRLASE"/>
</dbReference>
<sequence length="278" mass="29273">MIRLPASGGVVLAADEAGAHDAPPVLLLHGGGQTRHSWGRAVDALAAGGFHAITVDLRGHGDSDWAADGNYKLDAIAADIRALAAALPAPPAMIGASLGGLAALLAAGEGGPATARALVLVDVVPRIEMEGANEIRDFMTGNPNGFADLEEAADAVSRYLPHRPRPKDTSGLAKNLRLHDDGRYRWHWDPAMMQSRGGEVRSGEDQARLEAAARALTVPTLLVRGGNSRVVSLEGAEEFKQLVPHSSFVNIDRADHMVAGDANDAFNAPLLDFLERSR</sequence>
<protein>
    <submittedName>
        <fullName evidence="2">Alpha/beta hydrolase</fullName>
    </submittedName>
</protein>
<feature type="domain" description="AB hydrolase-1" evidence="1">
    <location>
        <begin position="23"/>
        <end position="258"/>
    </location>
</feature>
<evidence type="ECO:0000313" key="3">
    <source>
        <dbReference type="Proteomes" id="UP001176468"/>
    </source>
</evidence>
<dbReference type="InterPro" id="IPR000073">
    <property type="entry name" value="AB_hydrolase_1"/>
</dbReference>
<dbReference type="PRINTS" id="PR00111">
    <property type="entry name" value="ABHYDROLASE"/>
</dbReference>
<reference evidence="2" key="1">
    <citation type="submission" date="2023-07" db="EMBL/GenBank/DDBJ databases">
        <authorList>
            <person name="Kim M.K."/>
        </authorList>
    </citation>
    <scope>NUCLEOTIDE SEQUENCE</scope>
    <source>
        <strain evidence="2">CA1-15</strain>
    </source>
</reference>
<dbReference type="RefSeq" id="WP_304560677.1">
    <property type="nucleotide sequence ID" value="NZ_JAUQSZ010000004.1"/>
</dbReference>
<dbReference type="PANTHER" id="PTHR43194:SF2">
    <property type="entry name" value="PEROXISOMAL MEMBRANE PROTEIN LPX1"/>
    <property type="match status" value="1"/>
</dbReference>
<organism evidence="2 3">
    <name type="scientific">Sphingomonas immobilis</name>
    <dbReference type="NCBI Taxonomy" id="3063997"/>
    <lineage>
        <taxon>Bacteria</taxon>
        <taxon>Pseudomonadati</taxon>
        <taxon>Pseudomonadota</taxon>
        <taxon>Alphaproteobacteria</taxon>
        <taxon>Sphingomonadales</taxon>
        <taxon>Sphingomonadaceae</taxon>
        <taxon>Sphingomonas</taxon>
    </lineage>
</organism>
<dbReference type="InterPro" id="IPR000639">
    <property type="entry name" value="Epox_hydrolase-like"/>
</dbReference>
<dbReference type="PANTHER" id="PTHR43194">
    <property type="entry name" value="HYDROLASE ALPHA/BETA FOLD FAMILY"/>
    <property type="match status" value="1"/>
</dbReference>
<dbReference type="EMBL" id="JAUQSZ010000004">
    <property type="protein sequence ID" value="MDO7842210.1"/>
    <property type="molecule type" value="Genomic_DNA"/>
</dbReference>
<name>A0ABT8ZZ01_9SPHN</name>
<accession>A0ABT8ZZ01</accession>
<keyword evidence="2" id="KW-0378">Hydrolase</keyword>
<dbReference type="InterPro" id="IPR050228">
    <property type="entry name" value="Carboxylesterase_BioH"/>
</dbReference>
<gene>
    <name evidence="2" type="ORF">Q5H94_07720</name>
</gene>
<dbReference type="Proteomes" id="UP001176468">
    <property type="component" value="Unassembled WGS sequence"/>
</dbReference>
<proteinExistence type="predicted"/>
<evidence type="ECO:0000313" key="2">
    <source>
        <dbReference type="EMBL" id="MDO7842210.1"/>
    </source>
</evidence>
<comment type="caution">
    <text evidence="2">The sequence shown here is derived from an EMBL/GenBank/DDBJ whole genome shotgun (WGS) entry which is preliminary data.</text>
</comment>
<keyword evidence="3" id="KW-1185">Reference proteome</keyword>
<dbReference type="SUPFAM" id="SSF53474">
    <property type="entry name" value="alpha/beta-Hydrolases"/>
    <property type="match status" value="1"/>
</dbReference>
<dbReference type="Gene3D" id="3.40.50.1820">
    <property type="entry name" value="alpha/beta hydrolase"/>
    <property type="match status" value="1"/>
</dbReference>
<dbReference type="Pfam" id="PF00561">
    <property type="entry name" value="Abhydrolase_1"/>
    <property type="match status" value="1"/>
</dbReference>
<dbReference type="InterPro" id="IPR029058">
    <property type="entry name" value="AB_hydrolase_fold"/>
</dbReference>